<dbReference type="InterPro" id="IPR041588">
    <property type="entry name" value="Integrase_H2C2"/>
</dbReference>
<dbReference type="Pfam" id="PF17921">
    <property type="entry name" value="Integrase_H2C2"/>
    <property type="match status" value="1"/>
</dbReference>
<proteinExistence type="predicted"/>
<comment type="caution">
    <text evidence="3">The sequence shown here is derived from an EMBL/GenBank/DDBJ whole genome shotgun (WGS) entry which is preliminary data.</text>
</comment>
<keyword evidence="4" id="KW-1185">Reference proteome</keyword>
<dbReference type="PANTHER" id="PTHR37984:SF5">
    <property type="entry name" value="PROTEIN NYNRIN-LIKE"/>
    <property type="match status" value="1"/>
</dbReference>
<name>A0A4Y2HYL1_ARAVE</name>
<evidence type="ECO:0000313" key="3">
    <source>
        <dbReference type="EMBL" id="GBM70521.1"/>
    </source>
</evidence>
<dbReference type="AlphaFoldDB" id="A0A4Y2HYL1"/>
<organism evidence="3 4">
    <name type="scientific">Araneus ventricosus</name>
    <name type="common">Orbweaver spider</name>
    <name type="synonym">Epeira ventricosa</name>
    <dbReference type="NCBI Taxonomy" id="182803"/>
    <lineage>
        <taxon>Eukaryota</taxon>
        <taxon>Metazoa</taxon>
        <taxon>Ecdysozoa</taxon>
        <taxon>Arthropoda</taxon>
        <taxon>Chelicerata</taxon>
        <taxon>Arachnida</taxon>
        <taxon>Araneae</taxon>
        <taxon>Araneomorphae</taxon>
        <taxon>Entelegynae</taxon>
        <taxon>Araneoidea</taxon>
        <taxon>Araneidae</taxon>
        <taxon>Araneus</taxon>
    </lineage>
</organism>
<evidence type="ECO:0000256" key="1">
    <source>
        <dbReference type="ARBA" id="ARBA00012493"/>
    </source>
</evidence>
<dbReference type="OrthoDB" id="6432186at2759"/>
<evidence type="ECO:0000259" key="2">
    <source>
        <dbReference type="Pfam" id="PF17921"/>
    </source>
</evidence>
<dbReference type="Proteomes" id="UP000499080">
    <property type="component" value="Unassembled WGS sequence"/>
</dbReference>
<accession>A0A4Y2HYL1</accession>
<sequence>MIERRNFINYLFNKPLICALQQKGEKCSPRQVSHLEFVSQYTTDIRHVPGNQNLVADAFSRISIINFEYFGIDYDEMACAQENDEMLRSLFGYDTGLQLKPMNLGTKVIYCDVSTGDKRPFFPKNFRSRIFQALHGLSHPEARAILDIIRKRFVWKHMNKDIKLWCKSCVQCQRSKANRLRNLPLMSMGSQKQDSRMLIWILWGHYLHQRILYMC</sequence>
<dbReference type="GO" id="GO:0003964">
    <property type="term" value="F:RNA-directed DNA polymerase activity"/>
    <property type="evidence" value="ECO:0007669"/>
    <property type="project" value="UniProtKB-EC"/>
</dbReference>
<gene>
    <name evidence="3" type="ORF">AVEN_121862_1</name>
</gene>
<reference evidence="3 4" key="1">
    <citation type="journal article" date="2019" name="Sci. Rep.">
        <title>Orb-weaving spider Araneus ventricosus genome elucidates the spidroin gene catalogue.</title>
        <authorList>
            <person name="Kono N."/>
            <person name="Nakamura H."/>
            <person name="Ohtoshi R."/>
            <person name="Moran D.A.P."/>
            <person name="Shinohara A."/>
            <person name="Yoshida Y."/>
            <person name="Fujiwara M."/>
            <person name="Mori M."/>
            <person name="Tomita M."/>
            <person name="Arakawa K."/>
        </authorList>
    </citation>
    <scope>NUCLEOTIDE SEQUENCE [LARGE SCALE GENOMIC DNA]</scope>
</reference>
<dbReference type="PANTHER" id="PTHR37984">
    <property type="entry name" value="PROTEIN CBG26694"/>
    <property type="match status" value="1"/>
</dbReference>
<feature type="domain" description="Integrase zinc-binding" evidence="2">
    <location>
        <begin position="123"/>
        <end position="177"/>
    </location>
</feature>
<protein>
    <recommendedName>
        <fullName evidence="1">RNA-directed DNA polymerase</fullName>
        <ecNumber evidence="1">2.7.7.49</ecNumber>
    </recommendedName>
</protein>
<dbReference type="EC" id="2.7.7.49" evidence="1"/>
<dbReference type="Gene3D" id="1.10.340.70">
    <property type="match status" value="1"/>
</dbReference>
<dbReference type="InterPro" id="IPR050951">
    <property type="entry name" value="Retrovirus_Pol_polyprotein"/>
</dbReference>
<dbReference type="EMBL" id="BGPR01104680">
    <property type="protein sequence ID" value="GBM70521.1"/>
    <property type="molecule type" value="Genomic_DNA"/>
</dbReference>
<evidence type="ECO:0000313" key="4">
    <source>
        <dbReference type="Proteomes" id="UP000499080"/>
    </source>
</evidence>